<proteinExistence type="predicted"/>
<dbReference type="Gene3D" id="3.40.50.2300">
    <property type="match status" value="2"/>
</dbReference>
<dbReference type="GO" id="GO:0052621">
    <property type="term" value="F:diguanylate cyclase activity"/>
    <property type="evidence" value="ECO:0007669"/>
    <property type="project" value="TreeGrafter"/>
</dbReference>
<dbReference type="SMART" id="SM00448">
    <property type="entry name" value="REC"/>
    <property type="match status" value="2"/>
</dbReference>
<dbReference type="SUPFAM" id="SSF55073">
    <property type="entry name" value="Nucleotide cyclase"/>
    <property type="match status" value="1"/>
</dbReference>
<name>A0A3B0WHG1_9ZZZZ</name>
<dbReference type="GO" id="GO:0005886">
    <property type="term" value="C:plasma membrane"/>
    <property type="evidence" value="ECO:0007669"/>
    <property type="project" value="TreeGrafter"/>
</dbReference>
<dbReference type="Gene3D" id="3.30.70.270">
    <property type="match status" value="1"/>
</dbReference>
<dbReference type="GO" id="GO:0000160">
    <property type="term" value="P:phosphorelay signal transduction system"/>
    <property type="evidence" value="ECO:0007669"/>
    <property type="project" value="InterPro"/>
</dbReference>
<accession>A0A3B0WHG1</accession>
<reference evidence="3" key="1">
    <citation type="submission" date="2018-06" db="EMBL/GenBank/DDBJ databases">
        <authorList>
            <person name="Zhirakovskaya E."/>
        </authorList>
    </citation>
    <scope>NUCLEOTIDE SEQUENCE</scope>
</reference>
<dbReference type="CDD" id="cd00156">
    <property type="entry name" value="REC"/>
    <property type="match status" value="2"/>
</dbReference>
<evidence type="ECO:0000313" key="3">
    <source>
        <dbReference type="EMBL" id="VAW50742.1"/>
    </source>
</evidence>
<dbReference type="FunFam" id="3.30.70.270:FF:000001">
    <property type="entry name" value="Diguanylate cyclase domain protein"/>
    <property type="match status" value="1"/>
</dbReference>
<protein>
    <submittedName>
        <fullName evidence="3">Diguanylate cyclase/phosphodiesterase (GGDEF &amp; EAL domains) with PAS/PAC sensor(S)</fullName>
    </submittedName>
</protein>
<dbReference type="InterPro" id="IPR011006">
    <property type="entry name" value="CheY-like_superfamily"/>
</dbReference>
<dbReference type="GO" id="GO:1902201">
    <property type="term" value="P:negative regulation of bacterial-type flagellum-dependent cell motility"/>
    <property type="evidence" value="ECO:0007669"/>
    <property type="project" value="TreeGrafter"/>
</dbReference>
<dbReference type="InterPro" id="IPR050469">
    <property type="entry name" value="Diguanylate_Cyclase"/>
</dbReference>
<gene>
    <name evidence="3" type="ORF">MNBD_GAMMA05-2670</name>
</gene>
<feature type="domain" description="GGDEF" evidence="2">
    <location>
        <begin position="299"/>
        <end position="429"/>
    </location>
</feature>
<feature type="domain" description="Response regulatory" evidence="1">
    <location>
        <begin position="131"/>
        <end position="249"/>
    </location>
</feature>
<dbReference type="PANTHER" id="PTHR45138">
    <property type="entry name" value="REGULATORY COMPONENTS OF SENSORY TRANSDUCTION SYSTEM"/>
    <property type="match status" value="1"/>
</dbReference>
<dbReference type="PANTHER" id="PTHR45138:SF9">
    <property type="entry name" value="DIGUANYLATE CYCLASE DGCM-RELATED"/>
    <property type="match status" value="1"/>
</dbReference>
<feature type="domain" description="Response regulatory" evidence="1">
    <location>
        <begin position="2"/>
        <end position="120"/>
    </location>
</feature>
<dbReference type="Pfam" id="PF00072">
    <property type="entry name" value="Response_reg"/>
    <property type="match status" value="2"/>
</dbReference>
<dbReference type="InterPro" id="IPR001789">
    <property type="entry name" value="Sig_transdc_resp-reg_receiver"/>
</dbReference>
<dbReference type="SMART" id="SM00267">
    <property type="entry name" value="GGDEF"/>
    <property type="match status" value="1"/>
</dbReference>
<dbReference type="SUPFAM" id="SSF52172">
    <property type="entry name" value="CheY-like"/>
    <property type="match status" value="2"/>
</dbReference>
<dbReference type="NCBIfam" id="TIGR00254">
    <property type="entry name" value="GGDEF"/>
    <property type="match status" value="1"/>
</dbReference>
<dbReference type="Pfam" id="PF00990">
    <property type="entry name" value="GGDEF"/>
    <property type="match status" value="1"/>
</dbReference>
<evidence type="ECO:0000259" key="1">
    <source>
        <dbReference type="PROSITE" id="PS50110"/>
    </source>
</evidence>
<dbReference type="InterPro" id="IPR029787">
    <property type="entry name" value="Nucleotide_cyclase"/>
</dbReference>
<dbReference type="GO" id="GO:0043709">
    <property type="term" value="P:cell adhesion involved in single-species biofilm formation"/>
    <property type="evidence" value="ECO:0007669"/>
    <property type="project" value="TreeGrafter"/>
</dbReference>
<organism evidence="3">
    <name type="scientific">hydrothermal vent metagenome</name>
    <dbReference type="NCBI Taxonomy" id="652676"/>
    <lineage>
        <taxon>unclassified sequences</taxon>
        <taxon>metagenomes</taxon>
        <taxon>ecological metagenomes</taxon>
    </lineage>
</organism>
<dbReference type="AlphaFoldDB" id="A0A3B0WHG1"/>
<dbReference type="InterPro" id="IPR000160">
    <property type="entry name" value="GGDEF_dom"/>
</dbReference>
<dbReference type="CDD" id="cd01949">
    <property type="entry name" value="GGDEF"/>
    <property type="match status" value="1"/>
</dbReference>
<dbReference type="InterPro" id="IPR043128">
    <property type="entry name" value="Rev_trsase/Diguanyl_cyclase"/>
</dbReference>
<dbReference type="EMBL" id="UOFE01000006">
    <property type="protein sequence ID" value="VAW50742.1"/>
    <property type="molecule type" value="Genomic_DNA"/>
</dbReference>
<dbReference type="PROSITE" id="PS50110">
    <property type="entry name" value="RESPONSE_REGULATORY"/>
    <property type="match status" value="2"/>
</dbReference>
<evidence type="ECO:0000259" key="2">
    <source>
        <dbReference type="PROSITE" id="PS50887"/>
    </source>
</evidence>
<dbReference type="PROSITE" id="PS50887">
    <property type="entry name" value="GGDEF"/>
    <property type="match status" value="1"/>
</dbReference>
<sequence>MKVLVLENGRLFQKILRDLLVELDCDVSCVRTGEEGLELLLNTTESTQFDLIIASQHIFDNSGSDFIAHCKDCDLNTPIILLTSEPNAMLLQNARAAGIKDIFPKTNITYLKSSIRYYIQGEKIFDIHGGKVLYVEDSASVAHIVIRYLKKLNLEVTHFLAAEEAFHAFVDNDFDLVITDVMLKGTMDGLSLVRMIRAQNTHISNTPILAMTGHDDTQLRIDLLHAGISDYVTKPPIEEELAARVNNLITNKRLADQVRAQQRSLYNIAMTDQLTTCHNRHSLNEYAPKYIKDAIRCKHPLSIMVLDLDHFKKINDELGHTTGDIVLFEIGKLLMATCRQGDIVSRIGGEEFLVLLPHCNITEALHKAENIRTMIELAEPAEMKVTASIGVATLNADHNKDFDNLYKSADQAVYVSKEAGRNQVTVDPQSIEVSRMKPALNL</sequence>